<comment type="subcellular location">
    <subcellularLocation>
        <location evidence="1">Cell outer membrane</location>
    </subcellularLocation>
</comment>
<feature type="chain" id="PRO_5020308526" evidence="4">
    <location>
        <begin position="25"/>
        <end position="969"/>
    </location>
</feature>
<dbReference type="AlphaFoldDB" id="A0A4R1LBQ4"/>
<dbReference type="InterPro" id="IPR010916">
    <property type="entry name" value="TonB_box_CS"/>
</dbReference>
<dbReference type="PANTHER" id="PTHR40980:SF4">
    <property type="entry name" value="TONB-DEPENDENT RECEPTOR-LIKE BETA-BARREL DOMAIN-CONTAINING PROTEIN"/>
    <property type="match status" value="1"/>
</dbReference>
<dbReference type="InterPro" id="IPR012910">
    <property type="entry name" value="Plug_dom"/>
</dbReference>
<organism evidence="7 8">
    <name type="scientific">Acidipila rosea</name>
    <dbReference type="NCBI Taxonomy" id="768535"/>
    <lineage>
        <taxon>Bacteria</taxon>
        <taxon>Pseudomonadati</taxon>
        <taxon>Acidobacteriota</taxon>
        <taxon>Terriglobia</taxon>
        <taxon>Terriglobales</taxon>
        <taxon>Acidobacteriaceae</taxon>
        <taxon>Acidipila</taxon>
    </lineage>
</organism>
<dbReference type="Pfam" id="PF13715">
    <property type="entry name" value="CarbopepD_reg_2"/>
    <property type="match status" value="1"/>
</dbReference>
<feature type="signal peptide" evidence="4">
    <location>
        <begin position="1"/>
        <end position="24"/>
    </location>
</feature>
<protein>
    <submittedName>
        <fullName evidence="7">TonB-dependent receptor</fullName>
    </submittedName>
</protein>
<reference evidence="7 8" key="1">
    <citation type="submission" date="2019-03" db="EMBL/GenBank/DDBJ databases">
        <title>Genomic Encyclopedia of Type Strains, Phase IV (KMG-IV): sequencing the most valuable type-strain genomes for metagenomic binning, comparative biology and taxonomic classification.</title>
        <authorList>
            <person name="Goeker M."/>
        </authorList>
    </citation>
    <scope>NUCLEOTIDE SEQUENCE [LARGE SCALE GENOMIC DNA]</scope>
    <source>
        <strain evidence="7 8">DSM 103428</strain>
    </source>
</reference>
<comment type="caution">
    <text evidence="7">The sequence shown here is derived from an EMBL/GenBank/DDBJ whole genome shotgun (WGS) entry which is preliminary data.</text>
</comment>
<dbReference type="InterPro" id="IPR037066">
    <property type="entry name" value="Plug_dom_sf"/>
</dbReference>
<keyword evidence="3" id="KW-0998">Cell outer membrane</keyword>
<dbReference type="NCBIfam" id="TIGR01782">
    <property type="entry name" value="TonB-Xanth-Caul"/>
    <property type="match status" value="1"/>
</dbReference>
<keyword evidence="2" id="KW-0472">Membrane</keyword>
<dbReference type="GO" id="GO:0009279">
    <property type="term" value="C:cell outer membrane"/>
    <property type="evidence" value="ECO:0007669"/>
    <property type="project" value="UniProtKB-SubCell"/>
</dbReference>
<dbReference type="InterPro" id="IPR041700">
    <property type="entry name" value="OMP_b-brl_3"/>
</dbReference>
<evidence type="ECO:0000256" key="1">
    <source>
        <dbReference type="ARBA" id="ARBA00004442"/>
    </source>
</evidence>
<dbReference type="Gene3D" id="2.40.170.20">
    <property type="entry name" value="TonB-dependent receptor, beta-barrel domain"/>
    <property type="match status" value="1"/>
</dbReference>
<dbReference type="OrthoDB" id="99276at2"/>
<feature type="domain" description="Outer membrane protein beta-barrel" evidence="6">
    <location>
        <begin position="542"/>
        <end position="815"/>
    </location>
</feature>
<name>A0A4R1LBQ4_9BACT</name>
<evidence type="ECO:0000313" key="7">
    <source>
        <dbReference type="EMBL" id="TCK75908.1"/>
    </source>
</evidence>
<evidence type="ECO:0000256" key="3">
    <source>
        <dbReference type="ARBA" id="ARBA00023237"/>
    </source>
</evidence>
<dbReference type="PANTHER" id="PTHR40980">
    <property type="entry name" value="PLUG DOMAIN-CONTAINING PROTEIN"/>
    <property type="match status" value="1"/>
</dbReference>
<dbReference type="InterPro" id="IPR013784">
    <property type="entry name" value="Carb-bd-like_fold"/>
</dbReference>
<dbReference type="InterPro" id="IPR010104">
    <property type="entry name" value="TonB_rcpt_bac"/>
</dbReference>
<evidence type="ECO:0000256" key="2">
    <source>
        <dbReference type="ARBA" id="ARBA00023136"/>
    </source>
</evidence>
<keyword evidence="7" id="KW-0675">Receptor</keyword>
<dbReference type="Proteomes" id="UP000295210">
    <property type="component" value="Unassembled WGS sequence"/>
</dbReference>
<keyword evidence="8" id="KW-1185">Reference proteome</keyword>
<dbReference type="SUPFAM" id="SSF49452">
    <property type="entry name" value="Starch-binding domain-like"/>
    <property type="match status" value="1"/>
</dbReference>
<evidence type="ECO:0000259" key="5">
    <source>
        <dbReference type="Pfam" id="PF07715"/>
    </source>
</evidence>
<sequence length="969" mass="105405">MWRPLGSLSLAFLFLVLLGTSALAQTATISGTITDVSQAALVGAEVLLPPTGRRTATNSEGRFTLLGVSPGKYTLSISYVGFATDTVSVTAAPNQVTSVPVVLQVSTKAQQVLVTSAQSSGEAQAINLERSTSNILDVLPAKVITSLPNAGVAAAVGRLSSVTVERDEGAPKYVQVRGTEPRLSNTTIDGITLPSPEGGVRNVRLDTMPSDLVDSVQIYKTLEADQPGDAIGGSVNIQTKMAGDEPTLSIFSDGGFTPIINTVPVGDLGVTMGKRFGAAKKLGVMFSGSFGYNGRGIDDIEPLPLVQAGPAQFSDMDIRQYYYDRRRGGGGLDIEYKLSPNSRLWARSLFSQFDDWGHRYDYALSTVDNTQLSPVGGEHNLYTERRKQGFQIADLILGGDHAAGKWWVNWEGSVARSEMFNPINGGEAINSFAVKTTTQRAPDPNNPGQFIYTPALVTPSNCRYAGAKDPHLPQFSSACFSELYNTNLYTLQSISDTLHGKASQLNLQGSVSVGRSYSLNSHFGLLQFGGWFSNAHKFDDSYEYDYTPSALVNNQNDPTMQYNNDSGISMTDFVDSFHNGNYYNGAYKFGHGISWEASNKFLAAHPGAFMMTTTKGGNPNNFDLVEKVSAGYVMNTLDWGRFNLVAGLRFEGTNDTTYSFDTTGASSSPWIRGGNSYVDPLPSASLQIKLDSESDLRFVYGRGISRPDPQFLTASRAEDASTFPPTITVGNPKLVPEHANDLDVLYERFLEPIGMIRSGFFYKNLTDPIVQQQTGPGPGPICTSVNLQNCYVVQAKNAGSAYIAGLEFSFEQHFTYLPGLLSGTGLIANYSWATSQATNVNPGNRTDKPALLRQAPSWNIMPSYDQGRFALRGGFAYDGANIYSYSYTDGSPGGISGPGGDLYLFAHLQVDAQASYRVGEWTLMFQGQNLNNEVFGFYQGSPQYFIQREYYQPTYSFGFRWDMSHERKQ</sequence>
<gene>
    <name evidence="7" type="ORF">C7378_0908</name>
</gene>
<feature type="domain" description="TonB-dependent receptor plug" evidence="5">
    <location>
        <begin position="130"/>
        <end position="233"/>
    </location>
</feature>
<dbReference type="InterPro" id="IPR036942">
    <property type="entry name" value="Beta-barrel_TonB_sf"/>
</dbReference>
<dbReference type="RefSeq" id="WP_131992223.1">
    <property type="nucleotide sequence ID" value="NZ_SMGK01000001.1"/>
</dbReference>
<accession>A0A4R1LBQ4</accession>
<evidence type="ECO:0000313" key="8">
    <source>
        <dbReference type="Proteomes" id="UP000295210"/>
    </source>
</evidence>
<proteinExistence type="predicted"/>
<keyword evidence="4" id="KW-0732">Signal</keyword>
<dbReference type="Gene3D" id="2.170.130.10">
    <property type="entry name" value="TonB-dependent receptor, plug domain"/>
    <property type="match status" value="1"/>
</dbReference>
<evidence type="ECO:0000259" key="6">
    <source>
        <dbReference type="Pfam" id="PF14905"/>
    </source>
</evidence>
<dbReference type="Pfam" id="PF07715">
    <property type="entry name" value="Plug"/>
    <property type="match status" value="1"/>
</dbReference>
<evidence type="ECO:0000256" key="4">
    <source>
        <dbReference type="SAM" id="SignalP"/>
    </source>
</evidence>
<dbReference type="SUPFAM" id="SSF56935">
    <property type="entry name" value="Porins"/>
    <property type="match status" value="1"/>
</dbReference>
<dbReference type="EMBL" id="SMGK01000001">
    <property type="protein sequence ID" value="TCK75908.1"/>
    <property type="molecule type" value="Genomic_DNA"/>
</dbReference>
<dbReference type="Pfam" id="PF14905">
    <property type="entry name" value="OMP_b-brl_3"/>
    <property type="match status" value="1"/>
</dbReference>
<dbReference type="GO" id="GO:0030246">
    <property type="term" value="F:carbohydrate binding"/>
    <property type="evidence" value="ECO:0007669"/>
    <property type="project" value="InterPro"/>
</dbReference>
<dbReference type="Gene3D" id="2.60.40.1120">
    <property type="entry name" value="Carboxypeptidase-like, regulatory domain"/>
    <property type="match status" value="1"/>
</dbReference>
<dbReference type="PROSITE" id="PS00430">
    <property type="entry name" value="TONB_DEPENDENT_REC_1"/>
    <property type="match status" value="1"/>
</dbReference>